<dbReference type="SMART" id="SM00827">
    <property type="entry name" value="PKS_AT"/>
    <property type="match status" value="1"/>
</dbReference>
<dbReference type="InterPro" id="IPR020807">
    <property type="entry name" value="PKS_DH"/>
</dbReference>
<dbReference type="InterPro" id="IPR013120">
    <property type="entry name" value="FAR_NAD-bd"/>
</dbReference>
<dbReference type="InterPro" id="IPR009081">
    <property type="entry name" value="PP-bd_ACP"/>
</dbReference>
<reference evidence="19 20" key="1">
    <citation type="submission" date="2016-10" db="EMBL/GenBank/DDBJ databases">
        <title>Genome sequencing of Aspergillus oryzae BCC7051.</title>
        <authorList>
            <person name="Thammarongtham C."/>
            <person name="Vorapreeda T."/>
            <person name="Nookaew I."/>
            <person name="Srisuk T."/>
            <person name="Land M."/>
            <person name="Jeennor S."/>
            <person name="Laoteng K."/>
        </authorList>
    </citation>
    <scope>NUCLEOTIDE SEQUENCE [LARGE SCALE GENOMIC DNA]</scope>
    <source>
        <strain evidence="19 20">BCC7051</strain>
    </source>
</reference>
<dbReference type="Pfam" id="PF14765">
    <property type="entry name" value="PS-DH"/>
    <property type="match status" value="1"/>
</dbReference>
<dbReference type="SMART" id="SM00822">
    <property type="entry name" value="PKS_KR"/>
    <property type="match status" value="1"/>
</dbReference>
<dbReference type="GO" id="GO:0044550">
    <property type="term" value="P:secondary metabolite biosynthetic process"/>
    <property type="evidence" value="ECO:0007669"/>
    <property type="project" value="UniProtKB-ARBA"/>
</dbReference>
<dbReference type="InterPro" id="IPR011701">
    <property type="entry name" value="MFS"/>
</dbReference>
<dbReference type="InterPro" id="IPR036259">
    <property type="entry name" value="MFS_trans_sf"/>
</dbReference>
<accession>A0A1S9D888</accession>
<keyword evidence="5" id="KW-0808">Transferase</keyword>
<dbReference type="PROSITE" id="PS50075">
    <property type="entry name" value="CARRIER"/>
    <property type="match status" value="2"/>
</dbReference>
<keyword evidence="9" id="KW-0012">Acyltransferase</keyword>
<dbReference type="InterPro" id="IPR016036">
    <property type="entry name" value="Malonyl_transacylase_ACP-bd"/>
</dbReference>
<comment type="subcellular location">
    <subcellularLocation>
        <location evidence="1">Membrane</location>
        <topology evidence="1">Multi-pass membrane protein</topology>
    </subcellularLocation>
</comment>
<feature type="transmembrane region" description="Helical" evidence="13">
    <location>
        <begin position="151"/>
        <end position="171"/>
    </location>
</feature>
<dbReference type="SUPFAM" id="SSF52777">
    <property type="entry name" value="CoA-dependent acyltransferases"/>
    <property type="match status" value="2"/>
</dbReference>
<dbReference type="eggNOG" id="KOG1202">
    <property type="taxonomic scope" value="Eukaryota"/>
</dbReference>
<dbReference type="Pfam" id="PF07690">
    <property type="entry name" value="MFS_1"/>
    <property type="match status" value="1"/>
</dbReference>
<dbReference type="CDD" id="cd20483">
    <property type="entry name" value="C_PKS-NRPS"/>
    <property type="match status" value="1"/>
</dbReference>
<comment type="caution">
    <text evidence="19">The sequence shown here is derived from an EMBL/GenBank/DDBJ whole genome shotgun (WGS) entry which is preliminary data.</text>
</comment>
<comment type="similarity">
    <text evidence="10">In the C-terminal section; belongs to the NRP synthetase family.</text>
</comment>
<dbReference type="InterPro" id="IPR020841">
    <property type="entry name" value="PKS_Beta-ketoAc_synthase_dom"/>
</dbReference>
<dbReference type="InterPro" id="IPR018201">
    <property type="entry name" value="Ketoacyl_synth_AS"/>
</dbReference>
<evidence type="ECO:0000256" key="12">
    <source>
        <dbReference type="SAM" id="MobiDB-lite"/>
    </source>
</evidence>
<evidence type="ECO:0000256" key="5">
    <source>
        <dbReference type="ARBA" id="ARBA00022679"/>
    </source>
</evidence>
<feature type="transmembrane region" description="Helical" evidence="13">
    <location>
        <begin position="357"/>
        <end position="381"/>
    </location>
</feature>
<dbReference type="PANTHER" id="PTHR43775">
    <property type="entry name" value="FATTY ACID SYNTHASE"/>
    <property type="match status" value="1"/>
</dbReference>
<keyword evidence="13" id="KW-0812">Transmembrane</keyword>
<dbReference type="GO" id="GO:0022857">
    <property type="term" value="F:transmembrane transporter activity"/>
    <property type="evidence" value="ECO:0007669"/>
    <property type="project" value="InterPro"/>
</dbReference>
<evidence type="ECO:0000256" key="3">
    <source>
        <dbReference type="ARBA" id="ARBA00022553"/>
    </source>
</evidence>
<dbReference type="SUPFAM" id="SSF47336">
    <property type="entry name" value="ACP-like"/>
    <property type="match status" value="2"/>
</dbReference>
<dbReference type="SMART" id="SM00826">
    <property type="entry name" value="PKS_DH"/>
    <property type="match status" value="1"/>
</dbReference>
<dbReference type="Pfam" id="PF08659">
    <property type="entry name" value="KR"/>
    <property type="match status" value="1"/>
</dbReference>
<evidence type="ECO:0000259" key="16">
    <source>
        <dbReference type="PROSITE" id="PS50850"/>
    </source>
</evidence>
<dbReference type="PROSITE" id="PS52019">
    <property type="entry name" value="PKS_MFAS_DH"/>
    <property type="match status" value="1"/>
</dbReference>
<dbReference type="Pfam" id="PF00698">
    <property type="entry name" value="Acyl_transf_1"/>
    <property type="match status" value="1"/>
</dbReference>
<dbReference type="PROSITE" id="PS00455">
    <property type="entry name" value="AMP_BINDING"/>
    <property type="match status" value="1"/>
</dbReference>
<keyword evidence="6" id="KW-0677">Repeat</keyword>
<dbReference type="GO" id="GO:0004315">
    <property type="term" value="F:3-oxoacyl-[acyl-carrier-protein] synthase activity"/>
    <property type="evidence" value="ECO:0007669"/>
    <property type="project" value="InterPro"/>
</dbReference>
<dbReference type="Pfam" id="PF00550">
    <property type="entry name" value="PP-binding"/>
    <property type="match status" value="1"/>
</dbReference>
<feature type="transmembrane region" description="Helical" evidence="13">
    <location>
        <begin position="95"/>
        <end position="113"/>
    </location>
</feature>
<dbReference type="Gene3D" id="3.40.50.12780">
    <property type="entry name" value="N-terminal domain of ligase-like"/>
    <property type="match status" value="1"/>
</dbReference>
<feature type="transmembrane region" description="Helical" evidence="13">
    <location>
        <begin position="64"/>
        <end position="83"/>
    </location>
</feature>
<dbReference type="InterPro" id="IPR020843">
    <property type="entry name" value="ER"/>
</dbReference>
<feature type="transmembrane region" description="Helical" evidence="13">
    <location>
        <begin position="323"/>
        <end position="345"/>
    </location>
</feature>
<feature type="region of interest" description="C-terminal hotdog fold" evidence="11">
    <location>
        <begin position="1572"/>
        <end position="1729"/>
    </location>
</feature>
<dbReference type="InterPro" id="IPR013968">
    <property type="entry name" value="PKS_KR"/>
</dbReference>
<feature type="transmembrane region" description="Helical" evidence="13">
    <location>
        <begin position="119"/>
        <end position="139"/>
    </location>
</feature>
<dbReference type="SUPFAM" id="SSF55048">
    <property type="entry name" value="Probable ACP-binding domain of malonyl-CoA ACP transacylase"/>
    <property type="match status" value="1"/>
</dbReference>
<dbReference type="PROSITE" id="PS52004">
    <property type="entry name" value="KS3_2"/>
    <property type="match status" value="1"/>
</dbReference>
<dbReference type="SMART" id="SM00829">
    <property type="entry name" value="PKS_ER"/>
    <property type="match status" value="1"/>
</dbReference>
<feature type="compositionally biased region" description="Low complexity" evidence="12">
    <location>
        <begin position="458"/>
        <end position="476"/>
    </location>
</feature>
<dbReference type="InterPro" id="IPR049552">
    <property type="entry name" value="PKS_DH_N"/>
</dbReference>
<dbReference type="SUPFAM" id="SSF103473">
    <property type="entry name" value="MFS general substrate transporter"/>
    <property type="match status" value="1"/>
</dbReference>
<dbReference type="Pfam" id="PF00501">
    <property type="entry name" value="AMP-binding"/>
    <property type="match status" value="1"/>
</dbReference>
<dbReference type="CDD" id="cd05930">
    <property type="entry name" value="A_NRPS"/>
    <property type="match status" value="1"/>
</dbReference>
<dbReference type="PANTHER" id="PTHR43775:SF37">
    <property type="entry name" value="SI:DKEY-61P9.11"/>
    <property type="match status" value="1"/>
</dbReference>
<keyword evidence="4" id="KW-0436">Ligase</keyword>
<dbReference type="InterPro" id="IPR006162">
    <property type="entry name" value="Ppantetheine_attach_site"/>
</dbReference>
<dbReference type="Gene3D" id="3.10.129.110">
    <property type="entry name" value="Polyketide synthase dehydratase"/>
    <property type="match status" value="1"/>
</dbReference>
<dbReference type="InterPro" id="IPR010071">
    <property type="entry name" value="AA_adenyl_dom"/>
</dbReference>
<dbReference type="InterPro" id="IPR036736">
    <property type="entry name" value="ACP-like_sf"/>
</dbReference>
<dbReference type="InterPro" id="IPR032821">
    <property type="entry name" value="PKS_assoc"/>
</dbReference>
<organism evidence="19 20">
    <name type="scientific">Aspergillus oryzae</name>
    <name type="common">Yellow koji mold</name>
    <dbReference type="NCBI Taxonomy" id="5062"/>
    <lineage>
        <taxon>Eukaryota</taxon>
        <taxon>Fungi</taxon>
        <taxon>Dikarya</taxon>
        <taxon>Ascomycota</taxon>
        <taxon>Pezizomycotina</taxon>
        <taxon>Eurotiomycetes</taxon>
        <taxon>Eurotiomycetidae</taxon>
        <taxon>Eurotiales</taxon>
        <taxon>Aspergillaceae</taxon>
        <taxon>Aspergillus</taxon>
        <taxon>Aspergillus subgen. Circumdati</taxon>
    </lineage>
</organism>
<keyword evidence="14" id="KW-0732">Signal</keyword>
<evidence type="ECO:0000256" key="8">
    <source>
        <dbReference type="ARBA" id="ARBA00023268"/>
    </source>
</evidence>
<dbReference type="Pfam" id="PF21089">
    <property type="entry name" value="PKS_DH_N"/>
    <property type="match status" value="1"/>
</dbReference>
<evidence type="ECO:0000259" key="15">
    <source>
        <dbReference type="PROSITE" id="PS50075"/>
    </source>
</evidence>
<dbReference type="PROSITE" id="PS00012">
    <property type="entry name" value="PHOSPHOPANTETHEINE"/>
    <property type="match status" value="1"/>
</dbReference>
<dbReference type="InterPro" id="IPR050091">
    <property type="entry name" value="PKS_NRPS_Biosynth_Enz"/>
</dbReference>
<dbReference type="SUPFAM" id="SSF51735">
    <property type="entry name" value="NAD(P)-binding Rossmann-fold domains"/>
    <property type="match status" value="4"/>
</dbReference>
<dbReference type="FunFam" id="3.40.366.10:FF:000002">
    <property type="entry name" value="Probable polyketide synthase 2"/>
    <property type="match status" value="1"/>
</dbReference>
<feature type="compositionally biased region" description="Polar residues" evidence="12">
    <location>
        <begin position="477"/>
        <end position="493"/>
    </location>
</feature>
<evidence type="ECO:0000256" key="9">
    <source>
        <dbReference type="ARBA" id="ARBA00023315"/>
    </source>
</evidence>
<feature type="signal peptide" evidence="14">
    <location>
        <begin position="1"/>
        <end position="21"/>
    </location>
</feature>
<dbReference type="InterPro" id="IPR014031">
    <property type="entry name" value="Ketoacyl_synth_C"/>
</dbReference>
<evidence type="ECO:0000256" key="11">
    <source>
        <dbReference type="PROSITE-ProRule" id="PRU01363"/>
    </source>
</evidence>
<proteinExistence type="inferred from homology"/>
<dbReference type="InterPro" id="IPR011032">
    <property type="entry name" value="GroES-like_sf"/>
</dbReference>
<feature type="domain" description="Carrier" evidence="15">
    <location>
        <begin position="3868"/>
        <end position="3944"/>
    </location>
</feature>
<dbReference type="Gene3D" id="3.30.559.10">
    <property type="entry name" value="Chloramphenicol acetyltransferase-like domain"/>
    <property type="match status" value="1"/>
</dbReference>
<dbReference type="InterPro" id="IPR045851">
    <property type="entry name" value="AMP-bd_C_sf"/>
</dbReference>
<dbReference type="Proteomes" id="UP000190312">
    <property type="component" value="Unassembled WGS sequence"/>
</dbReference>
<dbReference type="SMART" id="SM00823">
    <property type="entry name" value="PKS_PP"/>
    <property type="match status" value="2"/>
</dbReference>
<dbReference type="Pfam" id="PF16197">
    <property type="entry name" value="KAsynt_C_assoc"/>
    <property type="match status" value="1"/>
</dbReference>
<dbReference type="InterPro" id="IPR013154">
    <property type="entry name" value="ADH-like_N"/>
</dbReference>
<feature type="transmembrane region" description="Helical" evidence="13">
    <location>
        <begin position="232"/>
        <end position="254"/>
    </location>
</feature>
<dbReference type="InterPro" id="IPR013149">
    <property type="entry name" value="ADH-like_C"/>
</dbReference>
<dbReference type="InterPro" id="IPR042104">
    <property type="entry name" value="PKS_dehydratase_sf"/>
</dbReference>
<dbReference type="PROSITE" id="PS00606">
    <property type="entry name" value="KS3_1"/>
    <property type="match status" value="1"/>
</dbReference>
<dbReference type="Pfam" id="PF00109">
    <property type="entry name" value="ketoacyl-synt"/>
    <property type="match status" value="1"/>
</dbReference>
<dbReference type="SMART" id="SM00825">
    <property type="entry name" value="PKS_KS"/>
    <property type="match status" value="1"/>
</dbReference>
<dbReference type="GO" id="GO:0006633">
    <property type="term" value="P:fatty acid biosynthetic process"/>
    <property type="evidence" value="ECO:0007669"/>
    <property type="project" value="InterPro"/>
</dbReference>
<feature type="domain" description="Ketosynthase family 3 (KS3)" evidence="17">
    <location>
        <begin position="498"/>
        <end position="923"/>
    </location>
</feature>
<dbReference type="CDD" id="cd17352">
    <property type="entry name" value="MFS_MCT_SLC16"/>
    <property type="match status" value="1"/>
</dbReference>
<feature type="domain" description="PKS/mFAS DH" evidence="18">
    <location>
        <begin position="1420"/>
        <end position="1729"/>
    </location>
</feature>
<feature type="region of interest" description="N-terminal hotdog fold" evidence="11">
    <location>
        <begin position="1420"/>
        <end position="1556"/>
    </location>
</feature>
<dbReference type="Pfam" id="PF07993">
    <property type="entry name" value="NAD_binding_4"/>
    <property type="match status" value="1"/>
</dbReference>
<feature type="compositionally biased region" description="Polar residues" evidence="12">
    <location>
        <begin position="2809"/>
        <end position="2835"/>
    </location>
</feature>
<dbReference type="PROSITE" id="PS50850">
    <property type="entry name" value="MFS"/>
    <property type="match status" value="1"/>
</dbReference>
<keyword evidence="3" id="KW-0597">Phosphoprotein</keyword>
<feature type="transmembrane region" description="Helical" evidence="13">
    <location>
        <begin position="298"/>
        <end position="317"/>
    </location>
</feature>
<dbReference type="OrthoDB" id="329835at2759"/>
<dbReference type="GO" id="GO:0005737">
    <property type="term" value="C:cytoplasm"/>
    <property type="evidence" value="ECO:0007669"/>
    <property type="project" value="TreeGrafter"/>
</dbReference>
<dbReference type="Gene3D" id="3.30.300.30">
    <property type="match status" value="1"/>
</dbReference>
<dbReference type="Gene3D" id="3.40.366.10">
    <property type="entry name" value="Malonyl-Coenzyme A Acyl Carrier Protein, domain 2"/>
    <property type="match status" value="1"/>
</dbReference>
<dbReference type="SUPFAM" id="SSF56801">
    <property type="entry name" value="Acetyl-CoA synthetase-like"/>
    <property type="match status" value="1"/>
</dbReference>
<dbReference type="Gene3D" id="1.20.1250.20">
    <property type="entry name" value="MFS general substrate transporter like domains"/>
    <property type="match status" value="1"/>
</dbReference>
<dbReference type="Pfam" id="PF00668">
    <property type="entry name" value="Condensation"/>
    <property type="match status" value="1"/>
</dbReference>
<dbReference type="InterPro" id="IPR049551">
    <property type="entry name" value="PKS_DH_C"/>
</dbReference>
<evidence type="ECO:0000256" key="7">
    <source>
        <dbReference type="ARBA" id="ARBA00022857"/>
    </source>
</evidence>
<dbReference type="InterPro" id="IPR016039">
    <property type="entry name" value="Thiolase-like"/>
</dbReference>
<evidence type="ECO:0000256" key="10">
    <source>
        <dbReference type="ARBA" id="ARBA00029443"/>
    </source>
</evidence>
<dbReference type="InterPro" id="IPR036291">
    <property type="entry name" value="NAD(P)-bd_dom_sf"/>
</dbReference>
<evidence type="ECO:0000256" key="6">
    <source>
        <dbReference type="ARBA" id="ARBA00022737"/>
    </source>
</evidence>
<dbReference type="Gene3D" id="3.30.70.3290">
    <property type="match status" value="1"/>
</dbReference>
<feature type="chain" id="PRO_5011983861" evidence="14">
    <location>
        <begin position="22"/>
        <end position="4376"/>
    </location>
</feature>
<dbReference type="InterPro" id="IPR057326">
    <property type="entry name" value="KR_dom"/>
</dbReference>
<feature type="region of interest" description="Disordered" evidence="12">
    <location>
        <begin position="2809"/>
        <end position="2839"/>
    </location>
</feature>
<dbReference type="GO" id="GO:0016874">
    <property type="term" value="F:ligase activity"/>
    <property type="evidence" value="ECO:0007669"/>
    <property type="project" value="UniProtKB-KW"/>
</dbReference>
<dbReference type="SUPFAM" id="SSF53901">
    <property type="entry name" value="Thiolase-like"/>
    <property type="match status" value="1"/>
</dbReference>
<dbReference type="FunFam" id="3.40.47.10:FF:000019">
    <property type="entry name" value="Polyketide synthase type I"/>
    <property type="match status" value="1"/>
</dbReference>
<feature type="region of interest" description="Disordered" evidence="12">
    <location>
        <begin position="449"/>
        <end position="496"/>
    </location>
</feature>
<dbReference type="GO" id="GO:0016491">
    <property type="term" value="F:oxidoreductase activity"/>
    <property type="evidence" value="ECO:0007669"/>
    <property type="project" value="InterPro"/>
</dbReference>
<dbReference type="Gene3D" id="3.40.47.10">
    <property type="match status" value="1"/>
</dbReference>
<dbReference type="InterPro" id="IPR014043">
    <property type="entry name" value="Acyl_transferase_dom"/>
</dbReference>
<feature type="active site" description="Proton donor; for dehydratase activity" evidence="11">
    <location>
        <position position="1636"/>
    </location>
</feature>
<dbReference type="GO" id="GO:0004312">
    <property type="term" value="F:fatty acid synthase activity"/>
    <property type="evidence" value="ECO:0007669"/>
    <property type="project" value="TreeGrafter"/>
</dbReference>
<evidence type="ECO:0000259" key="18">
    <source>
        <dbReference type="PROSITE" id="PS52019"/>
    </source>
</evidence>
<sequence length="4376" mass="479320">MAAAVGGGWGIPHVLLHLWSAVFLLREEMNGHLRCADRTGFMNAWGTFQFYYHEVLLAGMSNSTLAWIGALQLFILLISGLVVGPLYDAWGATRIFVPGAVLYVLAIMFTSVSSQYYQLILAQGILLGIGTAMLFFPTITAVSQWYDHSRGLALGIVVSGSSLGGICWPLMLERLIKQIGFPWTMRTAGFLCLALLAPSVFLVVSRPRIVREGMDDQDRCPPNVMHNLFKDLLYIAFVIGMFLVQWGMFIPFFFLPTYGSSNGMNTDEANNLVSYLNAGSFVGRIASGYVADVCGRLNVTFGCSAVCAVLVFCLHAITGKGSIIAFSVLYGVFSGGLISLQAACVSQITADTRILGLRIGAMMAACSFAGLTGSPIAGALISHDHGAYGDMINFSGIVLSAGAIVLAGARAMGAPGDVVHVFKQHNLTTVTAHLETARSHYDQVNITQSQLPHLSPRTTMSASVTSSSLQSSGTNSPKSASPPRTSSWPSPASSIKGPDPAVMVGYSCRVAGADRPSKLWDNINAQVDMRKEIPADRFNINNFYHPDGTHKGTTNCKYGYFLDQDIGMFDRSFFRISPKEAEAMDPQQRLLLEVVYEALENARIPLEDIWGTRTSVFCGSFSNDYNAMTTKDLEYYPKYAVTGTGNAILANRISYLFNLQGPSVTIDTACSSSLVSFHLGAETIHDGESDVSIIVGSALHFDPNIFIMMTDLGMLSPEGRCRAFDARGQGYVRGEGICAVVLKRQSQAELNGDRIHAVVRASSVNHDGTKSGITLPSSTSQEALIRATYAKAGLDPAHTPYVEAHGTGTARGDPAEMRALQAVFSPAHRKDPLLVGSVKTNIGHTEGASGLAGVIKSAMALERGIIPPNMLFKYPNPEIKFEEWKVQVPTEATEFPSCPDGTRRASINSFGYGGANAHVILEAYQPMPLLTPPPVLPDTFLSAVKNRPFLIPLTSHTEKAGSIWADKLGSYVKEQPGNVADLACSLSSRRSIHAYRSFVVGKSRAAIAEQLECPAPWAKAAETPRPRLGFVFTGQGAQWFAMGRQLIQHSPLFRQTLQRCDRTLHALPDGPEWSIIEELSRTEEHSRLTETRLSQPICTALQLAIVDLLRSWGIEPTSAVGHSSGEIGSAYATGILSFDNALYAAYYRGLHMSSGGRGCASTDGAMLAVGRGPTELNKELKAYEGQISLAAVNSPSSVTLSGDALAIDALQSQLEEQRVFTRRLQVAQAFHSHHMYPLAPAYTEALKNCSGFSASDSKARMFSSVTGRLADPSRMGPEYWAANMTGCVRFWDALVGILMNEEEEQNVDILVEIGPHPALRGPSRQIMKSLGMDLPYLGSLARQTADFDALLTLAGQLFQHGYPVNLDAVNSDQFLVEPGIPCQAPNGKFLEDIPTYAWDHERYWAETRLIREHRLRPHRHTLLGAKLPGCVEQRPIWRNYLRIKDIAWLADHVIDGKILFPAAGYISMAIEAMCNVGDIGATPDSSVLLRNITISSPLVLDNSDMGTEVLVELHAPMTSAKSRSGTWYEFTIFSYQARQGCVEHCTGQVCFGDEPQESKAYDSVHQLLSKSTSSTPASTYYRHLTEFGLAYGIPFQLLSGLIESGPGFAVGTLTFEPLKYATQAADVTVAHPTLLDASFHTIFPALEATLQRPLDEASVPTFVQSVQVHPAMFVVKDSTDTQRVTTRTYTTPTGPRTATNDLLITSDKGEELLAFKGLQVTSLGRSSATESNRSVFFRTRWQPAFDSLPANSPALRQGDIAKLMDIYTHQHPDAKILHITDSMDRTHEVLRYIGGGANQRRAFDTITPVGPDVLSVDDIETLESERSGRVMLGEVEPGKYDLVIVCQSGRDPSHWVKEHGYIIADGCQIDEAGLNLVVQGNGVGVWKKQQTNPVSRPGDDSVLLVMPERPSSRTLQIAAHIEGAIKSHSTQRLTLRDLACQATIPAQDIVVLTSLDETVLDPAAQDPAQFEAIRTLLIQTELNIVWLLEGATQGPSKPLNGMLIGLTRVAKSENPDTRIVSFDIAPGQAASTIAAGVTHALASECGEDEFSLRDGVLYIPRIENDDSLNCKLSNGAGSGPKMETITSERPIRLTIGQVGLVDSLVWEDDPEVLDGELAPGDLEIEVWASALNFRDVAATMGIIDDYRLGDECAGVVLRTGKDVSPSDFKPGDRVVALRPGLGAHCSVVRHPAYHCSRLGEMPFDQAVSPGLILLTAYYSLIDVARLKKGESVLIHGAAGGVGQMAVQVAQLYGAKVIATVGSQVKRDLLRNRYGIPDEQILSSRDDSFVGGIMRLTEGRGVDVVLNSLSGKLLHASWNIVAPFGRFVEIGKRDIHENSALEMEPFRRNVLFASVDLVTVFAKNPALGARLSQECYQLVHNGKIQLPETILTLPWSKTIDGFRMLQMGKHIGKIVFERREGDLVPVKPSSLRNKNRFHSDKTYLLVGGLGGLGRALAEWLYTKGARSLAFLSRSGAARGEAQATVQWLQSHGVEVTVFRGDVTNYGDVETCIQGISNLGGIFQAAMVLQDAPLERMTLDQWQQCTRPKVVGTHNLHLATDGKDLDFFVCFSSASACYGAKGQSNYSAANMYLDTLMRHRRELGLPGSTMNCGRISGVGVVAEDAALERFMDQQGYDPINKHELLSQIEEAVFSDQRTITSDRGIDTFQTITGISLKQKDRYWIGKPLFQNLYRNHDQSDDGTAQPGEVNLPSLLRQLPDDEKRAEALLERFIGRLVTVLGLSAENIDASNPLSLYGLDSLVGVELRNWFNKSVGVDIALFDVLGASSIKALIEQAVALFSIQAAATQSNASADPTANITGGSSGLSNATSTQSKAGSSPVAAIPKVDPSVPLPLSAYQKRLWFTHCFAADKSVLNLAVLVDITGQPDEHCMQQALHETKLRHPILRTRYYEGDEHAEQCMVEISDTRIAFQDLSQAASPRDALSTLITNLQRKELDIEAGEVIDVTVAKLAANEFVMINIMHHIATDHACTRPMFAQFATLYNAIREERDLSTVPLPTVTYADFTSWHHDHLTSASMSPHIKYWKDTLADMPKCSKLLPFAKADRMQDDQYARANHTGSIDSKLLKRMKRICAQSGTSAFHFLLSAFRAFLYRYTEETDLTIVIFDGNRPHAEVSDTQGFFVNNIPIRCRGSLDGDFETLLKATASCTLEAMTHNAVPFDVIVTETNAARSTNHFPIGQVSVNYRMPEEAGPFRTQDFVMRPNGLRNIPTPFDLQLDAQEGTDKQLELSLEFSTTLYAVDDVARFFDNFLTFITSLIRDYRQPIEEVPLCGPLERQRLESEFWNIGLHQESRRDVSISSRILERAQAHPDGIAIRTSEGDVVTYGELATRARRVAFSLQTAGVSPGQFIGVLTHPGIDTVTAMLGILFNRCGYMPMDPTIPLDRLAFIAADSGINVVLFDPASTELGAGLRSNMVEDLQAISIKESACTPFEASVQPQLPTDPCYMIYTSGSTGRPKGVVLCHESVSEMLAAMHDKFEFTTSDRFLQNVSPAFDLSVVQIFSALTAGARLCVASQRTRKDPIALGDFMRSESISVTYFTPSSLALVLEHNPDALRACSHYRISLCAGEWLPTRVARAFHDSGCPATLYNGWGPTETVVQTTFHQVTWPEDDHHNIPIGHAIGNNRHYVVDPAMNPLPPGFTGEICIGGPQVALGYRNRLEENKKEFCSNPFALPSDHDKEWTRLCRTGDRGRFLPDGQLQFVERISGDKQIKLRGYRIDLGEVEHVLHQASQTSQGQGLANIAVVARTIGENSSSLTDDRLLIAFVTTKQPVPLPEQGWYSCYLNSTSQGSLPEYMIPSAYVFLNALPITSNGKVDRKLLTQCDMNPTFPSNPAPAAADGGTGQVSREREHQDAMAAIIQTWKDILKVDRPILSTDNFFELGGQSILLMRVQSKLRRTLGVSLSLPEMIRTPTPSHIADLLISHSQGSQQPNSSASALVEDVSWEEECRLPNEEQYMIPLGCRRPLRSSITDILLTGSETFNGIHMLAHLLLQDSHTTIHVIGTHSPLTHSQLIASLHDHRLLHHTIAIEQVSSRVHCVPGSLSEAYLGLSHHSFQALARRVQSIYHLASEISLLKSYQSLKRINTTSALTLIELARSGGHCSEIHYLSTWSVPHLQSWSQAKRSRPEIDVGETAMGHFTPPPTNQSGYFQSRWVTEMLFTEASKRGFPITIYRSSAVTEAAHTGVPAPKDDLVRALLIDMLRHRAIPKTNATTNPFVIDFIPVDYLVQALGHISRSEEGGRASALQVYHLVNPSPLPLDELPRVMGKISGDGVTGRKVDLDQWLEIVGKGANEQEQLRLETMKSYFELGHTMFQLTRTNTDAVLERYKFLECPAVNEKYLSHLWKTDSIRSVMPLN</sequence>
<feature type="domain" description="Major facilitator superfamily (MFS) profile" evidence="16">
    <location>
        <begin position="14"/>
        <end position="413"/>
    </location>
</feature>
<evidence type="ECO:0000256" key="2">
    <source>
        <dbReference type="ARBA" id="ARBA00022450"/>
    </source>
</evidence>
<evidence type="ECO:0000256" key="13">
    <source>
        <dbReference type="SAM" id="Phobius"/>
    </source>
</evidence>
<dbReference type="Pfam" id="PF02801">
    <property type="entry name" value="Ketoacyl-synt_C"/>
    <property type="match status" value="1"/>
</dbReference>
<dbReference type="InterPro" id="IPR023213">
    <property type="entry name" value="CAT-like_dom_sf"/>
</dbReference>
<feature type="active site" description="Proton acceptor; for dehydratase activity" evidence="11">
    <location>
        <position position="1452"/>
    </location>
</feature>
<dbReference type="InterPro" id="IPR001227">
    <property type="entry name" value="Ac_transferase_dom_sf"/>
</dbReference>
<evidence type="ECO:0000256" key="4">
    <source>
        <dbReference type="ARBA" id="ARBA00022598"/>
    </source>
</evidence>
<dbReference type="GO" id="GO:0005886">
    <property type="term" value="C:plasma membrane"/>
    <property type="evidence" value="ECO:0007669"/>
    <property type="project" value="TreeGrafter"/>
</dbReference>
<dbReference type="InterPro" id="IPR000873">
    <property type="entry name" value="AMP-dep_synth/lig_dom"/>
</dbReference>
<keyword evidence="13" id="KW-1133">Transmembrane helix</keyword>
<dbReference type="Pfam" id="PF00107">
    <property type="entry name" value="ADH_zinc_N"/>
    <property type="match status" value="1"/>
</dbReference>
<keyword evidence="8" id="KW-0511">Multifunctional enzyme</keyword>
<dbReference type="VEuPathDB" id="FungiDB:AO090113000209"/>
<dbReference type="InterPro" id="IPR049900">
    <property type="entry name" value="PKS_mFAS_DH"/>
</dbReference>
<dbReference type="CDD" id="cd00833">
    <property type="entry name" value="PKS"/>
    <property type="match status" value="1"/>
</dbReference>
<dbReference type="Gene3D" id="3.40.50.720">
    <property type="entry name" value="NAD(P)-binding Rossmann-like Domain"/>
    <property type="match status" value="4"/>
</dbReference>
<evidence type="ECO:0000256" key="14">
    <source>
        <dbReference type="SAM" id="SignalP"/>
    </source>
</evidence>
<keyword evidence="7" id="KW-0521">NADP</keyword>
<dbReference type="InterPro" id="IPR001242">
    <property type="entry name" value="Condensation_dom"/>
</dbReference>
<dbReference type="NCBIfam" id="TIGR01733">
    <property type="entry name" value="AA-adenyl-dom"/>
    <property type="match status" value="1"/>
</dbReference>
<dbReference type="Gene3D" id="1.10.1200.10">
    <property type="entry name" value="ACP-like"/>
    <property type="match status" value="2"/>
</dbReference>
<feature type="region of interest" description="Disordered" evidence="12">
    <location>
        <begin position="3847"/>
        <end position="3867"/>
    </location>
</feature>
<dbReference type="GO" id="GO:0031177">
    <property type="term" value="F:phosphopantetheine binding"/>
    <property type="evidence" value="ECO:0007669"/>
    <property type="project" value="InterPro"/>
</dbReference>
<dbReference type="VEuPathDB" id="FungiDB:AO090113000208"/>
<dbReference type="GO" id="GO:1901336">
    <property type="term" value="P:lactone biosynthetic process"/>
    <property type="evidence" value="ECO:0007669"/>
    <property type="project" value="UniProtKB-ARBA"/>
</dbReference>
<keyword evidence="13" id="KW-0472">Membrane</keyword>
<dbReference type="VEuPathDB" id="FungiDB:AO090001000277"/>
<dbReference type="Gene3D" id="3.90.180.10">
    <property type="entry name" value="Medium-chain alcohol dehydrogenases, catalytic domain"/>
    <property type="match status" value="1"/>
</dbReference>
<name>A0A1S9D888_ASPOZ</name>
<dbReference type="InterPro" id="IPR020846">
    <property type="entry name" value="MFS_dom"/>
</dbReference>
<dbReference type="FunFam" id="3.40.50.720:FF:000209">
    <property type="entry name" value="Polyketide synthase Pks12"/>
    <property type="match status" value="1"/>
</dbReference>
<protein>
    <submittedName>
        <fullName evidence="19">Amino acid adenylation domain protein</fullName>
    </submittedName>
</protein>
<dbReference type="Pfam" id="PF23297">
    <property type="entry name" value="ACP_SdgA_C"/>
    <property type="match status" value="1"/>
</dbReference>
<evidence type="ECO:0000313" key="19">
    <source>
        <dbReference type="EMBL" id="OOO05116.1"/>
    </source>
</evidence>
<evidence type="ECO:0000259" key="17">
    <source>
        <dbReference type="PROSITE" id="PS52004"/>
    </source>
</evidence>
<dbReference type="SUPFAM" id="SSF50129">
    <property type="entry name" value="GroES-like"/>
    <property type="match status" value="1"/>
</dbReference>
<gene>
    <name evidence="19" type="ORF">OAory_01066320</name>
</gene>
<evidence type="ECO:0000313" key="20">
    <source>
        <dbReference type="Proteomes" id="UP000190312"/>
    </source>
</evidence>
<dbReference type="InterPro" id="IPR020806">
    <property type="entry name" value="PKS_PP-bd"/>
</dbReference>
<dbReference type="VEuPathDB" id="FungiDB:AO090009000078"/>
<dbReference type="EMBL" id="MKZY01000009">
    <property type="protein sequence ID" value="OOO05116.1"/>
    <property type="molecule type" value="Genomic_DNA"/>
</dbReference>
<dbReference type="InterPro" id="IPR016035">
    <property type="entry name" value="Acyl_Trfase/lysoPLipase"/>
</dbReference>
<feature type="transmembrane region" description="Helical" evidence="13">
    <location>
        <begin position="183"/>
        <end position="204"/>
    </location>
</feature>
<dbReference type="InterPro" id="IPR014030">
    <property type="entry name" value="Ketoacyl_synth_N"/>
</dbReference>
<dbReference type="InterPro" id="IPR042099">
    <property type="entry name" value="ANL_N_sf"/>
</dbReference>
<keyword evidence="2" id="KW-0596">Phosphopantetheine</keyword>
<evidence type="ECO:0000256" key="1">
    <source>
        <dbReference type="ARBA" id="ARBA00004141"/>
    </source>
</evidence>
<dbReference type="Pfam" id="PF08240">
    <property type="entry name" value="ADH_N"/>
    <property type="match status" value="1"/>
</dbReference>
<dbReference type="Gene3D" id="3.30.559.30">
    <property type="entry name" value="Nonribosomal peptide synthetase, condensation domain"/>
    <property type="match status" value="1"/>
</dbReference>
<dbReference type="InterPro" id="IPR020845">
    <property type="entry name" value="AMP-binding_CS"/>
</dbReference>
<dbReference type="SUPFAM" id="SSF52151">
    <property type="entry name" value="FabD/lysophospholipase-like"/>
    <property type="match status" value="1"/>
</dbReference>
<dbReference type="CDD" id="cd05195">
    <property type="entry name" value="enoyl_red"/>
    <property type="match status" value="1"/>
</dbReference>
<feature type="domain" description="Carrier" evidence="15">
    <location>
        <begin position="2724"/>
        <end position="2798"/>
    </location>
</feature>